<dbReference type="EMBL" id="BARS01041124">
    <property type="protein sequence ID" value="GAG41660.1"/>
    <property type="molecule type" value="Genomic_DNA"/>
</dbReference>
<proteinExistence type="predicted"/>
<gene>
    <name evidence="2" type="ORF">S01H1_62592</name>
</gene>
<sequence length="43" mass="4832">PVADSESGDVKNSNNNNNNNNNNNIAPPSLFERWKTKLIETFN</sequence>
<accession>X0XEY0</accession>
<protein>
    <submittedName>
        <fullName evidence="2">Uncharacterized protein</fullName>
    </submittedName>
</protein>
<comment type="caution">
    <text evidence="2">The sequence shown here is derived from an EMBL/GenBank/DDBJ whole genome shotgun (WGS) entry which is preliminary data.</text>
</comment>
<feature type="non-terminal residue" evidence="2">
    <location>
        <position position="1"/>
    </location>
</feature>
<dbReference type="AlphaFoldDB" id="X0XEY0"/>
<organism evidence="2">
    <name type="scientific">marine sediment metagenome</name>
    <dbReference type="NCBI Taxonomy" id="412755"/>
    <lineage>
        <taxon>unclassified sequences</taxon>
        <taxon>metagenomes</taxon>
        <taxon>ecological metagenomes</taxon>
    </lineage>
</organism>
<feature type="region of interest" description="Disordered" evidence="1">
    <location>
        <begin position="1"/>
        <end position="29"/>
    </location>
</feature>
<feature type="compositionally biased region" description="Low complexity" evidence="1">
    <location>
        <begin position="12"/>
        <end position="24"/>
    </location>
</feature>
<evidence type="ECO:0000313" key="2">
    <source>
        <dbReference type="EMBL" id="GAG41660.1"/>
    </source>
</evidence>
<name>X0XEY0_9ZZZZ</name>
<reference evidence="2" key="1">
    <citation type="journal article" date="2014" name="Front. Microbiol.">
        <title>High frequency of phylogenetically diverse reductive dehalogenase-homologous genes in deep subseafloor sedimentary metagenomes.</title>
        <authorList>
            <person name="Kawai M."/>
            <person name="Futagami T."/>
            <person name="Toyoda A."/>
            <person name="Takaki Y."/>
            <person name="Nishi S."/>
            <person name="Hori S."/>
            <person name="Arai W."/>
            <person name="Tsubouchi T."/>
            <person name="Morono Y."/>
            <person name="Uchiyama I."/>
            <person name="Ito T."/>
            <person name="Fujiyama A."/>
            <person name="Inagaki F."/>
            <person name="Takami H."/>
        </authorList>
    </citation>
    <scope>NUCLEOTIDE SEQUENCE</scope>
    <source>
        <strain evidence="2">Expedition CK06-06</strain>
    </source>
</reference>
<evidence type="ECO:0000256" key="1">
    <source>
        <dbReference type="SAM" id="MobiDB-lite"/>
    </source>
</evidence>